<sequence length="382" mass="39376">MAQTFNNGESNASVRAKLNANATELNSTTAASTNASALTTGTLPDARLSANIPKKVDGLILTSDLPNALLSPDQFEMLPNGTIGIKTSYLESLGLGGLPTPTAPTVTVSGRNVSAIHPAYPNQLEYSLNNGAFASYVDATPIDAGPNEVLANYYRFRVKASSGVNNAGAIAGNPYIAPASGSYVVENTIIANFSSEYAGPATNPPFNTLNPPSADLQTANGYTSPLLENTTGVESAITLTNSGAFAGQVALVSASQDAVGNTGVFENAVVNTAWTVNGGTSAALLISGLNSSKFYQLYFLMPTDNPDAVRGVTINSVTKNRTATTVLGSFGQAANGLNDSEWIVFNNITGITTVTAQINRVSGDYGANLACLVVEQSNVAKS</sequence>
<name>A0A1W2DH96_9SPHI</name>
<gene>
    <name evidence="1" type="ORF">SAMN04488524_3755</name>
</gene>
<keyword evidence="2" id="KW-1185">Reference proteome</keyword>
<dbReference type="OrthoDB" id="8457242at2"/>
<dbReference type="Proteomes" id="UP000192756">
    <property type="component" value="Unassembled WGS sequence"/>
</dbReference>
<dbReference type="AlphaFoldDB" id="A0A1W2DH96"/>
<dbReference type="EMBL" id="FWXT01000003">
    <property type="protein sequence ID" value="SMC96298.1"/>
    <property type="molecule type" value="Genomic_DNA"/>
</dbReference>
<dbReference type="RefSeq" id="WP_084240537.1">
    <property type="nucleotide sequence ID" value="NZ_FWXT01000003.1"/>
</dbReference>
<organism evidence="1 2">
    <name type="scientific">Pedobacter africanus</name>
    <dbReference type="NCBI Taxonomy" id="151894"/>
    <lineage>
        <taxon>Bacteria</taxon>
        <taxon>Pseudomonadati</taxon>
        <taxon>Bacteroidota</taxon>
        <taxon>Sphingobacteriia</taxon>
        <taxon>Sphingobacteriales</taxon>
        <taxon>Sphingobacteriaceae</taxon>
        <taxon>Pedobacter</taxon>
    </lineage>
</organism>
<evidence type="ECO:0000313" key="1">
    <source>
        <dbReference type="EMBL" id="SMC96298.1"/>
    </source>
</evidence>
<reference evidence="2" key="1">
    <citation type="submission" date="2017-04" db="EMBL/GenBank/DDBJ databases">
        <authorList>
            <person name="Varghese N."/>
            <person name="Submissions S."/>
        </authorList>
    </citation>
    <scope>NUCLEOTIDE SEQUENCE [LARGE SCALE GENOMIC DNA]</scope>
    <source>
        <strain evidence="2">DSM 12126</strain>
    </source>
</reference>
<accession>A0A1W2DH96</accession>
<proteinExistence type="predicted"/>
<protein>
    <submittedName>
        <fullName evidence="1">Uncharacterized protein</fullName>
    </submittedName>
</protein>
<evidence type="ECO:0000313" key="2">
    <source>
        <dbReference type="Proteomes" id="UP000192756"/>
    </source>
</evidence>